<sequence length="92" mass="9866">MPKVAPGADGADTVRTTIDLLVAEQKTINTLRSRIATQIGQDVPFAELVRVLVRLAKTDRNLAKVVGQQLLVGAGELHGAIDKDVLKHTEAE</sequence>
<evidence type="ECO:0000313" key="2">
    <source>
        <dbReference type="Proteomes" id="UP000256269"/>
    </source>
</evidence>
<dbReference type="EMBL" id="QUNO01000038">
    <property type="protein sequence ID" value="REH18024.1"/>
    <property type="molecule type" value="Genomic_DNA"/>
</dbReference>
<dbReference type="AlphaFoldDB" id="A0A3E0G852"/>
<organism evidence="1 2">
    <name type="scientific">Kutzneria buriramensis</name>
    <dbReference type="NCBI Taxonomy" id="1045776"/>
    <lineage>
        <taxon>Bacteria</taxon>
        <taxon>Bacillati</taxon>
        <taxon>Actinomycetota</taxon>
        <taxon>Actinomycetes</taxon>
        <taxon>Pseudonocardiales</taxon>
        <taxon>Pseudonocardiaceae</taxon>
        <taxon>Kutzneria</taxon>
    </lineage>
</organism>
<keyword evidence="2" id="KW-1185">Reference proteome</keyword>
<proteinExistence type="predicted"/>
<dbReference type="RefSeq" id="WP_116182233.1">
    <property type="nucleotide sequence ID" value="NZ_CP144378.1"/>
</dbReference>
<evidence type="ECO:0000313" key="1">
    <source>
        <dbReference type="EMBL" id="REH18024.1"/>
    </source>
</evidence>
<dbReference type="Proteomes" id="UP000256269">
    <property type="component" value="Unassembled WGS sequence"/>
</dbReference>
<comment type="caution">
    <text evidence="1">The sequence shown here is derived from an EMBL/GenBank/DDBJ whole genome shotgun (WGS) entry which is preliminary data.</text>
</comment>
<gene>
    <name evidence="1" type="ORF">BCF44_13811</name>
</gene>
<reference evidence="1 2" key="1">
    <citation type="submission" date="2018-08" db="EMBL/GenBank/DDBJ databases">
        <title>Genomic Encyclopedia of Archaeal and Bacterial Type Strains, Phase II (KMG-II): from individual species to whole genera.</title>
        <authorList>
            <person name="Goeker M."/>
        </authorList>
    </citation>
    <scope>NUCLEOTIDE SEQUENCE [LARGE SCALE GENOMIC DNA]</scope>
    <source>
        <strain evidence="1 2">DSM 45791</strain>
    </source>
</reference>
<accession>A0A3E0G852</accession>
<name>A0A3E0G852_9PSEU</name>
<protein>
    <submittedName>
        <fullName evidence="1">Uncharacterized protein</fullName>
    </submittedName>
</protein>